<comment type="caution">
    <text evidence="8">The sequence shown here is derived from an EMBL/GenBank/DDBJ whole genome shotgun (WGS) entry which is preliminary data.</text>
</comment>
<dbReference type="GO" id="GO:0046556">
    <property type="term" value="F:alpha-L-arabinofuranosidase activity"/>
    <property type="evidence" value="ECO:0007669"/>
    <property type="project" value="TreeGrafter"/>
</dbReference>
<dbReference type="Pfam" id="PF14310">
    <property type="entry name" value="Fn3-like"/>
    <property type="match status" value="1"/>
</dbReference>
<dbReference type="SUPFAM" id="SSF51445">
    <property type="entry name" value="(Trans)glycosidases"/>
    <property type="match status" value="1"/>
</dbReference>
<gene>
    <name evidence="8" type="ORF">DQ384_22690</name>
</gene>
<dbReference type="InterPro" id="IPR026891">
    <property type="entry name" value="Fn3-like"/>
</dbReference>
<comment type="function">
    <text evidence="4">Catalyzes the hydrolysis of a non-reducing terminal alpha-L-arabinopyranosidic linkage in ginsenoside Rb2 (alpha-L-arabinopyranosyl-(1-&gt;6)-alpha-D-glucopyranosyl) to release alpha-D-glucopyranosyl (Rd). It is not able to hydrolyze alpha-L-arabinofuranosyl-(1-&gt;6)-alpha-D-glucopyranosyl (Rc).</text>
</comment>
<evidence type="ECO:0000256" key="1">
    <source>
        <dbReference type="ARBA" id="ARBA00005336"/>
    </source>
</evidence>
<dbReference type="PRINTS" id="PR00133">
    <property type="entry name" value="GLHYDRLASE3"/>
</dbReference>
<evidence type="ECO:0000256" key="4">
    <source>
        <dbReference type="ARBA" id="ARBA00058905"/>
    </source>
</evidence>
<dbReference type="SUPFAM" id="SSF49785">
    <property type="entry name" value="Galactose-binding domain-like"/>
    <property type="match status" value="1"/>
</dbReference>
<comment type="similarity">
    <text evidence="1">Belongs to the glycosyl hydrolase 3 family.</text>
</comment>
<dbReference type="Proteomes" id="UP000253094">
    <property type="component" value="Unassembled WGS sequence"/>
</dbReference>
<dbReference type="Gene3D" id="2.60.120.380">
    <property type="match status" value="1"/>
</dbReference>
<evidence type="ECO:0000313" key="9">
    <source>
        <dbReference type="Proteomes" id="UP000253094"/>
    </source>
</evidence>
<dbReference type="Gene3D" id="3.40.50.1700">
    <property type="entry name" value="Glycoside hydrolase family 3 C-terminal domain"/>
    <property type="match status" value="1"/>
</dbReference>
<dbReference type="GO" id="GO:0008422">
    <property type="term" value="F:beta-glucosidase activity"/>
    <property type="evidence" value="ECO:0007669"/>
    <property type="project" value="UniProtKB-ARBA"/>
</dbReference>
<keyword evidence="9" id="KW-1185">Reference proteome</keyword>
<name>A0A367FE07_9ACTN</name>
<dbReference type="InterPro" id="IPR044993">
    <property type="entry name" value="BXL"/>
</dbReference>
<evidence type="ECO:0000256" key="3">
    <source>
        <dbReference type="ARBA" id="ARBA00022801"/>
    </source>
</evidence>
<organism evidence="8 9">
    <name type="scientific">Sphaerisporangium album</name>
    <dbReference type="NCBI Taxonomy" id="509200"/>
    <lineage>
        <taxon>Bacteria</taxon>
        <taxon>Bacillati</taxon>
        <taxon>Actinomycetota</taxon>
        <taxon>Actinomycetes</taxon>
        <taxon>Streptosporangiales</taxon>
        <taxon>Streptosporangiaceae</taxon>
        <taxon>Sphaerisporangium</taxon>
    </lineage>
</organism>
<dbReference type="GO" id="GO:0031222">
    <property type="term" value="P:arabinan catabolic process"/>
    <property type="evidence" value="ECO:0007669"/>
    <property type="project" value="TreeGrafter"/>
</dbReference>
<sequence>MSPRRPLSLAAVLGLLTTLLAAPAAVAAADPPFRDPALPLETRVGDLLGRLTLDEKISLLHQSQEAIPRLGVPYHKNGTEALHGVAWSNDHKNGWTQTLARGTVFPQAVGLASTWDPELVRKVGSAVGDEVRGHNSADPVVWGTQVWAPVVNLLRDPRWGRNEEGYSEDPLLTGAISTAYGKGLQGDDPFYLKTAPVLKHYLANNNEYRRSLTSSNLPPRVKHEYDEMAFKPAIASGAATGVMGSYNLVNGRPNTVNPDLGGLVRSWTGKTLYNVSDAWAPHALTDPEHYFDNETEAFAATLKAGIDSFTVDDDKPATMTALIKDALAKGLLAESDIDRSIRNALSIRFRLGHFDPDGGPYARIGKDVIDSPAHRRLNRETAGRAMVLLKNSAGTLPLDPKRTRKVAVIGPLHDTLLSDWYGGTMPYKVTPLDGIRTRLGSGADVTGAAALDRVAFKDVASGRYITVTGTADPVRATAATQAGASKFDVTDWTDGVSTLRDTGTGKLLTGNWGTFLANSDTPGGWFVQQQFRQERQPDGTYLIQYAGYEVNESWWSIPEHYVTVAADGTLGMGAKADAARFAKEVLTSGARTAADQARAADAAVVVVGSDPFVAGRENHDRTGLALGESQQDLIAAVTKANPNTVVVLEDGYPTTMPKVQDKVGTLLWTTHAGAETGNALADVIFGDTGPGGRLTQTWYRSEDGLPDILDYDITKTGHTYLYYKGSPLYPFGHGLSYTTFAYRGLTLSSRTVDPGGTVTATVQVTNTGRRAGDEVVQLYTHQRTSRVTQPVRQLRAFQRVHLDPGGTKTVTLTFKAADLALWDVTRGRWTVEKSAHDLMVGSSSGAVRQRTTLDVRGEKIPPRDLFRPTRAADFDDYAGVELVDETKASGDAVGRTGAGDWIAFKDVALRAGATGVSAGVAATAAGRIEVRLGSPTGRVLGTLQVPATGGVYSYRTVTASLARAGGIHDLYLVFTGDLRVKDLTLTE</sequence>
<accession>A0A367FE07</accession>
<dbReference type="InterPro" id="IPR008979">
    <property type="entry name" value="Galactose-bd-like_sf"/>
</dbReference>
<dbReference type="CDD" id="cd04084">
    <property type="entry name" value="CBM6_xylanase-like"/>
    <property type="match status" value="1"/>
</dbReference>
<dbReference type="InterPro" id="IPR036881">
    <property type="entry name" value="Glyco_hydro_3_C_sf"/>
</dbReference>
<dbReference type="Pfam" id="PF00933">
    <property type="entry name" value="Glyco_hydro_3"/>
    <property type="match status" value="1"/>
</dbReference>
<feature type="chain" id="PRO_5016794851" description="Exo-alpha-(1-&gt;6)-L-arabinopyranosidase" evidence="6">
    <location>
        <begin position="28"/>
        <end position="987"/>
    </location>
</feature>
<dbReference type="SMART" id="SM01217">
    <property type="entry name" value="Fn3_like"/>
    <property type="match status" value="1"/>
</dbReference>
<feature type="domain" description="CBM6" evidence="7">
    <location>
        <begin position="867"/>
        <end position="986"/>
    </location>
</feature>
<dbReference type="SMART" id="SM00606">
    <property type="entry name" value="CBD_IV"/>
    <property type="match status" value="1"/>
</dbReference>
<reference evidence="8 9" key="1">
    <citation type="submission" date="2018-06" db="EMBL/GenBank/DDBJ databases">
        <title>Sphaerisporangium craniellae sp. nov., isolated from a marine sponge in the South China Sea.</title>
        <authorList>
            <person name="Li L."/>
        </authorList>
    </citation>
    <scope>NUCLEOTIDE SEQUENCE [LARGE SCALE GENOMIC DNA]</scope>
    <source>
        <strain evidence="8 9">CCTCC AA 208026</strain>
    </source>
</reference>
<dbReference type="PANTHER" id="PTHR42721:SF3">
    <property type="entry name" value="BETA-D-XYLOSIDASE 5-RELATED"/>
    <property type="match status" value="1"/>
</dbReference>
<dbReference type="GO" id="GO:0030246">
    <property type="term" value="F:carbohydrate binding"/>
    <property type="evidence" value="ECO:0007669"/>
    <property type="project" value="InterPro"/>
</dbReference>
<dbReference type="InterPro" id="IPR006584">
    <property type="entry name" value="Cellulose-bd_IV"/>
</dbReference>
<dbReference type="OrthoDB" id="3187421at2"/>
<evidence type="ECO:0000256" key="6">
    <source>
        <dbReference type="SAM" id="SignalP"/>
    </source>
</evidence>
<dbReference type="PROSITE" id="PS51175">
    <property type="entry name" value="CBM6"/>
    <property type="match status" value="1"/>
</dbReference>
<dbReference type="FunFam" id="2.60.40.10:FF:000495">
    <property type="entry name" value="Periplasmic beta-glucosidase"/>
    <property type="match status" value="1"/>
</dbReference>
<dbReference type="Pfam" id="PF03422">
    <property type="entry name" value="CBM_6"/>
    <property type="match status" value="1"/>
</dbReference>
<dbReference type="InterPro" id="IPR005084">
    <property type="entry name" value="CBM6"/>
</dbReference>
<dbReference type="InterPro" id="IPR002772">
    <property type="entry name" value="Glyco_hydro_3_C"/>
</dbReference>
<dbReference type="Gene3D" id="2.60.40.10">
    <property type="entry name" value="Immunoglobulins"/>
    <property type="match status" value="1"/>
</dbReference>
<dbReference type="Gene3D" id="3.20.20.300">
    <property type="entry name" value="Glycoside hydrolase, family 3, N-terminal domain"/>
    <property type="match status" value="1"/>
</dbReference>
<dbReference type="Gene3D" id="2.60.120.260">
    <property type="entry name" value="Galactose-binding domain-like"/>
    <property type="match status" value="1"/>
</dbReference>
<keyword evidence="2 6" id="KW-0732">Signal</keyword>
<evidence type="ECO:0000313" key="8">
    <source>
        <dbReference type="EMBL" id="RCG28564.1"/>
    </source>
</evidence>
<dbReference type="SUPFAM" id="SSF52279">
    <property type="entry name" value="Beta-D-glucan exohydrolase, C-terminal domain"/>
    <property type="match status" value="1"/>
</dbReference>
<dbReference type="InterPro" id="IPR001764">
    <property type="entry name" value="Glyco_hydro_3_N"/>
</dbReference>
<dbReference type="PANTHER" id="PTHR42721">
    <property type="entry name" value="SUGAR HYDROLASE-RELATED"/>
    <property type="match status" value="1"/>
</dbReference>
<dbReference type="GO" id="GO:0045493">
    <property type="term" value="P:xylan catabolic process"/>
    <property type="evidence" value="ECO:0007669"/>
    <property type="project" value="InterPro"/>
</dbReference>
<dbReference type="EMBL" id="QOIL01000013">
    <property type="protein sequence ID" value="RCG28564.1"/>
    <property type="molecule type" value="Genomic_DNA"/>
</dbReference>
<dbReference type="SUPFAM" id="SSF50405">
    <property type="entry name" value="Actin-crosslinking proteins"/>
    <property type="match status" value="1"/>
</dbReference>
<dbReference type="Pfam" id="PF01915">
    <property type="entry name" value="Glyco_hydro_3_C"/>
    <property type="match status" value="1"/>
</dbReference>
<feature type="signal peptide" evidence="6">
    <location>
        <begin position="1"/>
        <end position="27"/>
    </location>
</feature>
<evidence type="ECO:0000256" key="5">
    <source>
        <dbReference type="ARBA" id="ARBA00074219"/>
    </source>
</evidence>
<dbReference type="InterPro" id="IPR036962">
    <property type="entry name" value="Glyco_hydro_3_N_sf"/>
</dbReference>
<dbReference type="InterPro" id="IPR008999">
    <property type="entry name" value="Actin-crosslinking"/>
</dbReference>
<evidence type="ECO:0000259" key="7">
    <source>
        <dbReference type="PROSITE" id="PS51175"/>
    </source>
</evidence>
<dbReference type="RefSeq" id="WP_114030891.1">
    <property type="nucleotide sequence ID" value="NZ_QOIL01000013.1"/>
</dbReference>
<keyword evidence="3" id="KW-0378">Hydrolase</keyword>
<proteinExistence type="inferred from homology"/>
<dbReference type="InterPro" id="IPR013783">
    <property type="entry name" value="Ig-like_fold"/>
</dbReference>
<dbReference type="InterPro" id="IPR017853">
    <property type="entry name" value="GH"/>
</dbReference>
<dbReference type="CDD" id="cd23343">
    <property type="entry name" value="beta-trefoil_FSCN_BglX-like"/>
    <property type="match status" value="1"/>
</dbReference>
<evidence type="ECO:0000256" key="2">
    <source>
        <dbReference type="ARBA" id="ARBA00022729"/>
    </source>
</evidence>
<dbReference type="AlphaFoldDB" id="A0A367FE07"/>
<protein>
    <recommendedName>
        <fullName evidence="5">Exo-alpha-(1-&gt;6)-L-arabinopyranosidase</fullName>
    </recommendedName>
</protein>
<dbReference type="GO" id="GO:0009044">
    <property type="term" value="F:xylan 1,4-beta-xylosidase activity"/>
    <property type="evidence" value="ECO:0007669"/>
    <property type="project" value="InterPro"/>
</dbReference>